<dbReference type="PANTHER" id="PTHR42734">
    <property type="entry name" value="METAL TRANSPORT SYSTEM ATP-BINDING PROTEIN TM_0124-RELATED"/>
    <property type="match status" value="1"/>
</dbReference>
<keyword evidence="4 6" id="KW-0067">ATP-binding</keyword>
<dbReference type="AlphaFoldDB" id="A0A448ZV52"/>
<dbReference type="SUPFAM" id="SSF52540">
    <property type="entry name" value="P-loop containing nucleoside triphosphate hydrolases"/>
    <property type="match status" value="1"/>
</dbReference>
<evidence type="ECO:0000313" key="7">
    <source>
        <dbReference type="Proteomes" id="UP000290482"/>
    </source>
</evidence>
<dbReference type="RefSeq" id="WP_022935921.1">
    <property type="nucleotide sequence ID" value="NZ_LR214940.1"/>
</dbReference>
<evidence type="ECO:0000259" key="5">
    <source>
        <dbReference type="PROSITE" id="PS50893"/>
    </source>
</evidence>
<feature type="domain" description="ABC transporter" evidence="5">
    <location>
        <begin position="5"/>
        <end position="242"/>
    </location>
</feature>
<evidence type="ECO:0000256" key="4">
    <source>
        <dbReference type="ARBA" id="ARBA00022840"/>
    </source>
</evidence>
<dbReference type="KEGG" id="mob:NCTC10112_00019"/>
<dbReference type="InterPro" id="IPR003593">
    <property type="entry name" value="AAA+_ATPase"/>
</dbReference>
<evidence type="ECO:0000313" key="6">
    <source>
        <dbReference type="EMBL" id="VEU55140.1"/>
    </source>
</evidence>
<evidence type="ECO:0000256" key="1">
    <source>
        <dbReference type="ARBA" id="ARBA00005417"/>
    </source>
</evidence>
<evidence type="ECO:0000256" key="3">
    <source>
        <dbReference type="ARBA" id="ARBA00022741"/>
    </source>
</evidence>
<keyword evidence="7" id="KW-1185">Reference proteome</keyword>
<dbReference type="CDD" id="cd03214">
    <property type="entry name" value="ABC_Iron-Siderophores_B12_Hemin"/>
    <property type="match status" value="1"/>
</dbReference>
<dbReference type="InterPro" id="IPR050153">
    <property type="entry name" value="Metal_Ion_Import_ABC"/>
</dbReference>
<dbReference type="Gene3D" id="3.40.50.300">
    <property type="entry name" value="P-loop containing nucleotide triphosphate hydrolases"/>
    <property type="match status" value="1"/>
</dbReference>
<dbReference type="PROSITE" id="PS50893">
    <property type="entry name" value="ABC_TRANSPORTER_2"/>
    <property type="match status" value="1"/>
</dbReference>
<dbReference type="GO" id="GO:0016887">
    <property type="term" value="F:ATP hydrolysis activity"/>
    <property type="evidence" value="ECO:0007669"/>
    <property type="project" value="InterPro"/>
</dbReference>
<sequence>MEEIIKVNNLTFKYPNNMNFNIFENINFSINHNINVILGLNGAGKSTLLKIISGLEKKYLGEIIINNDNKEQELRKLSTLNKSKLISYVPQLQNENINLLVYDYLELSLYNHHKSSKQESLKILSKYIKEFEIENLINKNYSQLSGGQKQIVNIIGAFIQDAKIIILDEPTSALDLEKQEKILNIIKKYEDKKIFIISTHNPNHALLLEAYVYLINENKIVKEGIAKEIITKNNMQNIYGDKICYANELEHNSISIKLKD</sequence>
<comment type="similarity">
    <text evidence="1">Belongs to the ABC transporter superfamily.</text>
</comment>
<evidence type="ECO:0000256" key="2">
    <source>
        <dbReference type="ARBA" id="ARBA00022448"/>
    </source>
</evidence>
<dbReference type="Pfam" id="PF00005">
    <property type="entry name" value="ABC_tran"/>
    <property type="match status" value="1"/>
</dbReference>
<dbReference type="EMBL" id="LR214940">
    <property type="protein sequence ID" value="VEU55140.1"/>
    <property type="molecule type" value="Genomic_DNA"/>
</dbReference>
<reference evidence="6 7" key="1">
    <citation type="submission" date="2019-01" db="EMBL/GenBank/DDBJ databases">
        <authorList>
            <consortium name="Pathogen Informatics"/>
        </authorList>
    </citation>
    <scope>NUCLEOTIDE SEQUENCE [LARGE SCALE GENOMIC DNA]</scope>
    <source>
        <strain evidence="6 7">NCTC10112</strain>
    </source>
</reference>
<name>A0A448ZV52_METOS</name>
<dbReference type="InterPro" id="IPR003439">
    <property type="entry name" value="ABC_transporter-like_ATP-bd"/>
</dbReference>
<proteinExistence type="inferred from homology"/>
<keyword evidence="3" id="KW-0547">Nucleotide-binding</keyword>
<protein>
    <submittedName>
        <fullName evidence="6">ABC transporter ATP-binding protein</fullName>
    </submittedName>
</protein>
<dbReference type="Proteomes" id="UP000290482">
    <property type="component" value="Chromosome"/>
</dbReference>
<dbReference type="SMART" id="SM00382">
    <property type="entry name" value="AAA"/>
    <property type="match status" value="1"/>
</dbReference>
<dbReference type="InterPro" id="IPR027417">
    <property type="entry name" value="P-loop_NTPase"/>
</dbReference>
<organism evidence="6 7">
    <name type="scientific">Metamycoplasma orale</name>
    <name type="common">Mycoplasma orale</name>
    <dbReference type="NCBI Taxonomy" id="2121"/>
    <lineage>
        <taxon>Bacteria</taxon>
        <taxon>Bacillati</taxon>
        <taxon>Mycoplasmatota</taxon>
        <taxon>Mycoplasmoidales</taxon>
        <taxon>Metamycoplasmataceae</taxon>
        <taxon>Metamycoplasma</taxon>
    </lineage>
</organism>
<dbReference type="GO" id="GO:0005524">
    <property type="term" value="F:ATP binding"/>
    <property type="evidence" value="ECO:0007669"/>
    <property type="project" value="UniProtKB-KW"/>
</dbReference>
<gene>
    <name evidence="6" type="primary">yusV</name>
    <name evidence="6" type="ORF">NCTC10112_00019</name>
</gene>
<dbReference type="PANTHER" id="PTHR42734:SF6">
    <property type="entry name" value="MOLYBDATE IMPORT ATP-BINDING PROTEIN MOLC"/>
    <property type="match status" value="1"/>
</dbReference>
<dbReference type="OrthoDB" id="9771863at2"/>
<accession>A0A448ZV52</accession>
<keyword evidence="2" id="KW-0813">Transport</keyword>